<feature type="domain" description="Amino acid transporter transmembrane" evidence="8">
    <location>
        <begin position="55"/>
        <end position="449"/>
    </location>
</feature>
<accession>A0A1B9GMJ3</accession>
<dbReference type="Gene3D" id="1.20.1740.10">
    <property type="entry name" value="Amino acid/polyamine transporter I"/>
    <property type="match status" value="1"/>
</dbReference>
<keyword evidence="5 7" id="KW-0472">Membrane</keyword>
<proteinExistence type="inferred from homology"/>
<sequence length="465" mass="50107">MNDRKPPSDKVGFDGLSQAESGQQRDLEVDPKLGDAPVVDAVWGTIEGDGPDYKSLSWIQATVLQLKTQIGLGILGLPAALNTLGLVPGLIAIIGIALVIGWSDYVIGTFKINHPEVYSVADIGEMLFGPIGREILGFAFWLLLVCVAGASFLSMSVGFNTITEHATCTVVWTIVCMVIIGTLSSIQTLNRISWIGWVGLVSILSAVITLMVAVGTADRLSLAPAGDDWSVESPAFKSATFVDSINAITIIIFAYGGTPNYFSIVGEMKEPRDYTKTIVVGQSLMTGLYLVVAAVVYHFAGQYIASPALGTAGHIVKKVCYGLALPGLAAGGVMIVHVSAKYVFVRILRNSPHLSKNTPTHFIAWFGCIALICGLGFVIAEAIPFFNDLLSLIGALLNTLICIQVESYMWIWDNWRSPSRGTLKWKLLFAMNVIFHCIGWFISVAGTYAAVITLHQNFQDGNLSR</sequence>
<evidence type="ECO:0000259" key="8">
    <source>
        <dbReference type="Pfam" id="PF01490"/>
    </source>
</evidence>
<protein>
    <recommendedName>
        <fullName evidence="8">Amino acid transporter transmembrane domain-containing protein</fullName>
    </recommendedName>
</protein>
<evidence type="ECO:0000256" key="1">
    <source>
        <dbReference type="ARBA" id="ARBA00004141"/>
    </source>
</evidence>
<comment type="similarity">
    <text evidence="2">Belongs to the amino acid/polyamine transporter 2 family.</text>
</comment>
<dbReference type="GO" id="GO:0015179">
    <property type="term" value="F:L-amino acid transmembrane transporter activity"/>
    <property type="evidence" value="ECO:0007669"/>
    <property type="project" value="TreeGrafter"/>
</dbReference>
<evidence type="ECO:0000256" key="6">
    <source>
        <dbReference type="SAM" id="MobiDB-lite"/>
    </source>
</evidence>
<reference evidence="9 10" key="1">
    <citation type="submission" date="2013-07" db="EMBL/GenBank/DDBJ databases">
        <title>The Genome Sequence of Cryptococcus heveanensis BCC8398.</title>
        <authorList>
            <consortium name="The Broad Institute Genome Sequencing Platform"/>
            <person name="Cuomo C."/>
            <person name="Litvintseva A."/>
            <person name="Chen Y."/>
            <person name="Heitman J."/>
            <person name="Sun S."/>
            <person name="Springer D."/>
            <person name="Dromer F."/>
            <person name="Young S.K."/>
            <person name="Zeng Q."/>
            <person name="Gargeya S."/>
            <person name="Fitzgerald M."/>
            <person name="Abouelleil A."/>
            <person name="Alvarado L."/>
            <person name="Berlin A.M."/>
            <person name="Chapman S.B."/>
            <person name="Dewar J."/>
            <person name="Goldberg J."/>
            <person name="Griggs A."/>
            <person name="Gujja S."/>
            <person name="Hansen M."/>
            <person name="Howarth C."/>
            <person name="Imamovic A."/>
            <person name="Larimer J."/>
            <person name="McCowan C."/>
            <person name="Murphy C."/>
            <person name="Pearson M."/>
            <person name="Priest M."/>
            <person name="Roberts A."/>
            <person name="Saif S."/>
            <person name="Shea T."/>
            <person name="Sykes S."/>
            <person name="Wortman J."/>
            <person name="Nusbaum C."/>
            <person name="Birren B."/>
        </authorList>
    </citation>
    <scope>NUCLEOTIDE SEQUENCE [LARGE SCALE GENOMIC DNA]</scope>
    <source>
        <strain evidence="9 10">BCC8398</strain>
    </source>
</reference>
<dbReference type="FunFam" id="1.20.1740.10:FF:000039">
    <property type="entry name" value="Neutral amino acid transporter (Eurofung)"/>
    <property type="match status" value="1"/>
</dbReference>
<feature type="transmembrane region" description="Helical" evidence="7">
    <location>
        <begin position="135"/>
        <end position="154"/>
    </location>
</feature>
<feature type="compositionally biased region" description="Basic and acidic residues" evidence="6">
    <location>
        <begin position="1"/>
        <end position="12"/>
    </location>
</feature>
<dbReference type="STRING" id="1296120.A0A1B9GMJ3"/>
<feature type="transmembrane region" description="Helical" evidence="7">
    <location>
        <begin position="192"/>
        <end position="214"/>
    </location>
</feature>
<feature type="region of interest" description="Disordered" evidence="6">
    <location>
        <begin position="1"/>
        <end position="27"/>
    </location>
</feature>
<feature type="transmembrane region" description="Helical" evidence="7">
    <location>
        <begin position="361"/>
        <end position="383"/>
    </location>
</feature>
<dbReference type="EMBL" id="KI669510">
    <property type="protein sequence ID" value="OCF32228.1"/>
    <property type="molecule type" value="Genomic_DNA"/>
</dbReference>
<feature type="transmembrane region" description="Helical" evidence="7">
    <location>
        <begin position="74"/>
        <end position="100"/>
    </location>
</feature>
<keyword evidence="3 7" id="KW-0812">Transmembrane</keyword>
<dbReference type="PANTHER" id="PTHR22950:SF683">
    <property type="entry name" value="AMINO ACID TRANSPORTER (EUROFUNG)"/>
    <property type="match status" value="1"/>
</dbReference>
<dbReference type="Pfam" id="PF01490">
    <property type="entry name" value="Aa_trans"/>
    <property type="match status" value="1"/>
</dbReference>
<keyword evidence="10" id="KW-1185">Reference proteome</keyword>
<dbReference type="InterPro" id="IPR013057">
    <property type="entry name" value="AA_transpt_TM"/>
</dbReference>
<name>A0A1B9GMJ3_9TREE</name>
<feature type="transmembrane region" description="Helical" evidence="7">
    <location>
        <begin position="278"/>
        <end position="299"/>
    </location>
</feature>
<dbReference type="OrthoDB" id="40134at2759"/>
<evidence type="ECO:0000313" key="9">
    <source>
        <dbReference type="EMBL" id="OCF32228.1"/>
    </source>
</evidence>
<evidence type="ECO:0000256" key="4">
    <source>
        <dbReference type="ARBA" id="ARBA00022989"/>
    </source>
</evidence>
<dbReference type="GO" id="GO:0016020">
    <property type="term" value="C:membrane"/>
    <property type="evidence" value="ECO:0007669"/>
    <property type="project" value="UniProtKB-SubCell"/>
</dbReference>
<feature type="transmembrane region" description="Helical" evidence="7">
    <location>
        <begin position="319"/>
        <end position="340"/>
    </location>
</feature>
<evidence type="ECO:0000256" key="2">
    <source>
        <dbReference type="ARBA" id="ARBA00008066"/>
    </source>
</evidence>
<dbReference type="Proteomes" id="UP000092666">
    <property type="component" value="Unassembled WGS sequence"/>
</dbReference>
<feature type="transmembrane region" description="Helical" evidence="7">
    <location>
        <begin position="166"/>
        <end position="186"/>
    </location>
</feature>
<dbReference type="AlphaFoldDB" id="A0A1B9GMJ3"/>
<organism evidence="9 10">
    <name type="scientific">Kwoniella heveanensis BCC8398</name>
    <dbReference type="NCBI Taxonomy" id="1296120"/>
    <lineage>
        <taxon>Eukaryota</taxon>
        <taxon>Fungi</taxon>
        <taxon>Dikarya</taxon>
        <taxon>Basidiomycota</taxon>
        <taxon>Agaricomycotina</taxon>
        <taxon>Tremellomycetes</taxon>
        <taxon>Tremellales</taxon>
        <taxon>Cryptococcaceae</taxon>
        <taxon>Kwoniella</taxon>
    </lineage>
</organism>
<reference evidence="10" key="2">
    <citation type="submission" date="2013-12" db="EMBL/GenBank/DDBJ databases">
        <title>Evolution of pathogenesis and genome organization in the Tremellales.</title>
        <authorList>
            <person name="Cuomo C."/>
            <person name="Litvintseva A."/>
            <person name="Heitman J."/>
            <person name="Chen Y."/>
            <person name="Sun S."/>
            <person name="Springer D."/>
            <person name="Dromer F."/>
            <person name="Young S."/>
            <person name="Zeng Q."/>
            <person name="Chapman S."/>
            <person name="Gujja S."/>
            <person name="Saif S."/>
            <person name="Birren B."/>
        </authorList>
    </citation>
    <scope>NUCLEOTIDE SEQUENCE [LARGE SCALE GENOMIC DNA]</scope>
    <source>
        <strain evidence="10">BCC8398</strain>
    </source>
</reference>
<evidence type="ECO:0000313" key="10">
    <source>
        <dbReference type="Proteomes" id="UP000092666"/>
    </source>
</evidence>
<feature type="transmembrane region" description="Helical" evidence="7">
    <location>
        <begin position="433"/>
        <end position="455"/>
    </location>
</feature>
<evidence type="ECO:0000256" key="7">
    <source>
        <dbReference type="SAM" id="Phobius"/>
    </source>
</evidence>
<comment type="subcellular location">
    <subcellularLocation>
        <location evidence="1">Membrane</location>
        <topology evidence="1">Multi-pass membrane protein</topology>
    </subcellularLocation>
</comment>
<feature type="transmembrane region" description="Helical" evidence="7">
    <location>
        <begin position="389"/>
        <end position="412"/>
    </location>
</feature>
<dbReference type="PANTHER" id="PTHR22950">
    <property type="entry name" value="AMINO ACID TRANSPORTER"/>
    <property type="match status" value="1"/>
</dbReference>
<keyword evidence="4 7" id="KW-1133">Transmembrane helix</keyword>
<gene>
    <name evidence="9" type="ORF">I316_06142</name>
</gene>
<evidence type="ECO:0000256" key="3">
    <source>
        <dbReference type="ARBA" id="ARBA00022692"/>
    </source>
</evidence>
<evidence type="ECO:0000256" key="5">
    <source>
        <dbReference type="ARBA" id="ARBA00023136"/>
    </source>
</evidence>